<dbReference type="Proteomes" id="UP000292298">
    <property type="component" value="Unassembled WGS sequence"/>
</dbReference>
<protein>
    <submittedName>
        <fullName evidence="2">Uncharacterized protein</fullName>
    </submittedName>
</protein>
<comment type="caution">
    <text evidence="2">The sequence shown here is derived from an EMBL/GenBank/DDBJ whole genome shotgun (WGS) entry which is preliminary data.</text>
</comment>
<evidence type="ECO:0000313" key="3">
    <source>
        <dbReference type="Proteomes" id="UP000292298"/>
    </source>
</evidence>
<feature type="region of interest" description="Disordered" evidence="1">
    <location>
        <begin position="1"/>
        <end position="35"/>
    </location>
</feature>
<evidence type="ECO:0000256" key="1">
    <source>
        <dbReference type="SAM" id="MobiDB-lite"/>
    </source>
</evidence>
<reference evidence="2 3" key="1">
    <citation type="submission" date="2019-02" db="EMBL/GenBank/DDBJ databases">
        <title>Genomic Encyclopedia of Type Strains, Phase IV (KMG-IV): sequencing the most valuable type-strain genomes for metagenomic binning, comparative biology and taxonomic classification.</title>
        <authorList>
            <person name="Goeker M."/>
        </authorList>
    </citation>
    <scope>NUCLEOTIDE SEQUENCE [LARGE SCALE GENOMIC DNA]</scope>
    <source>
        <strain evidence="2 3">DSM 21056</strain>
    </source>
</reference>
<sequence>MQPTKKNPDALAGADGAESFSYPVNQHTPTGKGSPALVSVFTSRDRLSKLYTLDDSGNLDKTPGGELVRGHYERRPCARPSDLAELIPTLDTNQALAYGVAKVESGPVASRKAARDGDLLRIRDRFDWKAGPGWMMLDNDPPKGAEPLDRAGLLAMIEQVWPEITAAPAVVGDSGTSHIYRTDTGEQVKGRGGLRLYVLVADARDIKRAGDTLHRRLWLAGYGYFAVSASGALLNRSPVDKEVWQPERLDFAAGAACCEPLEQYRPAPDARNDNAAPISTTVTLPDLSSDERRTLKEIEAEAAQAVKPEQREAYDQWVKDRMANMPDDDGGEALQRLVEAVQNHRLYGDFELIHSSGETITVADVMDAPDKWHGERFADPLEPQYGNDARIAWLNLKSGGRPFIYSHAHGGQRFTLVRSSATIKTQPGEMPRILREADALVTDAGEVYQRGGQLVRIVPGGGIYGVQAPWLRTHLEEVAAWQRYDARAKGWRPCDAPGDLSVRMLANRGGWGMPELVGIINGPILRADGSLLDKPGYDAETGLLLDASTPDDWPAIPSHPTEEQIRAAAEVVWEPFAHFPYVDAMSRGVQMAAILTAVQRPILETAPGFGMNAYKAGTGKSKAAKATAWFGGSEPVESPWSDQAEEQRKRIMAGLMAGPASMMFDNISEPIKSDALNAALTASWFKDRKLGVSEEIYAPTRTLMLATGNNLRVAGDLSRRVLVATMDHGVESPETLQFPFDPVARVRDRWLQYRAAALTILRGFMAAGAPRRAAGEMGSFERWDALIRQCVVWMNDEFLAPVTLDDPLDAVRANYDADPETQKLRALIATWHDIHGTDAVRAATLIDEAKRAMFGDEQAVMLDETLQEIAGERGVINPRRLGRWIEGRVGRVIDGYRIEQDGTYRRAKQWRVVPLNPEPPF</sequence>
<dbReference type="OrthoDB" id="123525at2"/>
<name>A0A4Q8D0D0_9GAMM</name>
<feature type="compositionally biased region" description="Polar residues" evidence="1">
    <location>
        <begin position="22"/>
        <end position="31"/>
    </location>
</feature>
<gene>
    <name evidence="2" type="ORF">EV698_1043</name>
</gene>
<dbReference type="RefSeq" id="WP_130503066.1">
    <property type="nucleotide sequence ID" value="NZ_SHLI01000001.1"/>
</dbReference>
<accession>A0A4Q8D0D0</accession>
<dbReference type="EMBL" id="SHLI01000001">
    <property type="protein sequence ID" value="RZU98781.1"/>
    <property type="molecule type" value="Genomic_DNA"/>
</dbReference>
<dbReference type="AlphaFoldDB" id="A0A4Q8D0D0"/>
<proteinExistence type="predicted"/>
<keyword evidence="3" id="KW-1185">Reference proteome</keyword>
<organism evidence="2 3">
    <name type="scientific">Spiribacter vilamensis</name>
    <dbReference type="NCBI Taxonomy" id="531306"/>
    <lineage>
        <taxon>Bacteria</taxon>
        <taxon>Pseudomonadati</taxon>
        <taxon>Pseudomonadota</taxon>
        <taxon>Gammaproteobacteria</taxon>
        <taxon>Chromatiales</taxon>
        <taxon>Ectothiorhodospiraceae</taxon>
        <taxon>Spiribacter</taxon>
    </lineage>
</organism>
<evidence type="ECO:0000313" key="2">
    <source>
        <dbReference type="EMBL" id="RZU98781.1"/>
    </source>
</evidence>